<dbReference type="Proteomes" id="UP001200145">
    <property type="component" value="Unassembled WGS sequence"/>
</dbReference>
<gene>
    <name evidence="2" type="ORF">L0U88_08360</name>
</gene>
<accession>A0ABS9BHI0</accession>
<sequence length="333" mass="36914">MKKILFLLLPASLLVTESAFSQVTEKEASKFFAPKGNHRSPFKGETEACLTSVNLQFKLASREYIEKRGAGNIISWAFLEGIDEQLMQEIANEYYLRLAAKLKENGIGLSEEYQNTDAYKKLVEKNSDRNREVFKKNWGVSRIITANEAPYIEYPVGMMGPHSSLGNDLKKPVGQVFITIDFAEFVLKISQSARDIQGITTTKSKSTLIPRIRIEGVSQGAKMRGDGSYAMFTGRNWGYTNAIMPNDKALHSDLGYALETQASKGMPETMKRFKSNVAGDMAAIFSGGLVGNGRATGEFTYTVKADPALYKKAVLDALDTFNNYLVAYISANR</sequence>
<keyword evidence="3" id="KW-1185">Reference proteome</keyword>
<protein>
    <submittedName>
        <fullName evidence="2">Uncharacterized protein</fullName>
    </submittedName>
</protein>
<name>A0ABS9BHI0_9BACT</name>
<dbReference type="EMBL" id="JAKEVY010000002">
    <property type="protein sequence ID" value="MCF1714634.1"/>
    <property type="molecule type" value="Genomic_DNA"/>
</dbReference>
<organism evidence="2 3">
    <name type="scientific">Flavihumibacter fluminis</name>
    <dbReference type="NCBI Taxonomy" id="2909236"/>
    <lineage>
        <taxon>Bacteria</taxon>
        <taxon>Pseudomonadati</taxon>
        <taxon>Bacteroidota</taxon>
        <taxon>Chitinophagia</taxon>
        <taxon>Chitinophagales</taxon>
        <taxon>Chitinophagaceae</taxon>
        <taxon>Flavihumibacter</taxon>
    </lineage>
</organism>
<reference evidence="2 3" key="1">
    <citation type="submission" date="2022-01" db="EMBL/GenBank/DDBJ databases">
        <title>Flavihumibacter sp. nov., isolated from sediment of a river.</title>
        <authorList>
            <person name="Liu H."/>
        </authorList>
    </citation>
    <scope>NUCLEOTIDE SEQUENCE [LARGE SCALE GENOMIC DNA]</scope>
    <source>
        <strain evidence="2 3">RY-1</strain>
    </source>
</reference>
<evidence type="ECO:0000313" key="2">
    <source>
        <dbReference type="EMBL" id="MCF1714634.1"/>
    </source>
</evidence>
<evidence type="ECO:0000256" key="1">
    <source>
        <dbReference type="SAM" id="SignalP"/>
    </source>
</evidence>
<proteinExistence type="predicted"/>
<feature type="chain" id="PRO_5046309188" evidence="1">
    <location>
        <begin position="22"/>
        <end position="333"/>
    </location>
</feature>
<comment type="caution">
    <text evidence="2">The sequence shown here is derived from an EMBL/GenBank/DDBJ whole genome shotgun (WGS) entry which is preliminary data.</text>
</comment>
<keyword evidence="1" id="KW-0732">Signal</keyword>
<feature type="signal peptide" evidence="1">
    <location>
        <begin position="1"/>
        <end position="21"/>
    </location>
</feature>
<evidence type="ECO:0000313" key="3">
    <source>
        <dbReference type="Proteomes" id="UP001200145"/>
    </source>
</evidence>
<dbReference type="RefSeq" id="WP_234865481.1">
    <property type="nucleotide sequence ID" value="NZ_JAKEVY010000002.1"/>
</dbReference>